<protein>
    <submittedName>
        <fullName evidence="1">Predicted protein</fullName>
    </submittedName>
</protein>
<dbReference type="Proteomes" id="UP000001194">
    <property type="component" value="Unassembled WGS sequence"/>
</dbReference>
<proteinExistence type="predicted"/>
<sequence>MRGCKPNRPPLSSASYQMHRRNQRRLPLYKRHAANGVQISITSTSMPTFMMETRT</sequence>
<dbReference type="GeneID" id="6071389"/>
<name>B0CV14_LACBS</name>
<dbReference type="AlphaFoldDB" id="B0CV14"/>
<dbReference type="EMBL" id="DS547093">
    <property type="protein sequence ID" value="EDR13249.1"/>
    <property type="molecule type" value="Genomic_DNA"/>
</dbReference>
<dbReference type="InParanoid" id="B0CV14"/>
<dbReference type="RefSeq" id="XP_001875747.1">
    <property type="nucleotide sequence ID" value="XM_001875712.1"/>
</dbReference>
<evidence type="ECO:0000313" key="1">
    <source>
        <dbReference type="EMBL" id="EDR13249.1"/>
    </source>
</evidence>
<keyword evidence="2" id="KW-1185">Reference proteome</keyword>
<gene>
    <name evidence="1" type="ORF">LACBIDRAFT_308901</name>
</gene>
<dbReference type="KEGG" id="lbc:LACBIDRAFT_308901"/>
<reference evidence="1 2" key="1">
    <citation type="journal article" date="2008" name="Nature">
        <title>The genome of Laccaria bicolor provides insights into mycorrhizal symbiosis.</title>
        <authorList>
            <person name="Martin F."/>
            <person name="Aerts A."/>
            <person name="Ahren D."/>
            <person name="Brun A."/>
            <person name="Danchin E.G.J."/>
            <person name="Duchaussoy F."/>
            <person name="Gibon J."/>
            <person name="Kohler A."/>
            <person name="Lindquist E."/>
            <person name="Pereda V."/>
            <person name="Salamov A."/>
            <person name="Shapiro H.J."/>
            <person name="Wuyts J."/>
            <person name="Blaudez D."/>
            <person name="Buee M."/>
            <person name="Brokstein P."/>
            <person name="Canbaeck B."/>
            <person name="Cohen D."/>
            <person name="Courty P.E."/>
            <person name="Coutinho P.M."/>
            <person name="Delaruelle C."/>
            <person name="Detter J.C."/>
            <person name="Deveau A."/>
            <person name="DiFazio S."/>
            <person name="Duplessis S."/>
            <person name="Fraissinet-Tachet L."/>
            <person name="Lucic E."/>
            <person name="Frey-Klett P."/>
            <person name="Fourrey C."/>
            <person name="Feussner I."/>
            <person name="Gay G."/>
            <person name="Grimwood J."/>
            <person name="Hoegger P.J."/>
            <person name="Jain P."/>
            <person name="Kilaru S."/>
            <person name="Labbe J."/>
            <person name="Lin Y.C."/>
            <person name="Legue V."/>
            <person name="Le Tacon F."/>
            <person name="Marmeisse R."/>
            <person name="Melayah D."/>
            <person name="Montanini B."/>
            <person name="Muratet M."/>
            <person name="Nehls U."/>
            <person name="Niculita-Hirzel H."/>
            <person name="Oudot-Le Secq M.P."/>
            <person name="Peter M."/>
            <person name="Quesneville H."/>
            <person name="Rajashekar B."/>
            <person name="Reich M."/>
            <person name="Rouhier N."/>
            <person name="Schmutz J."/>
            <person name="Yin T."/>
            <person name="Chalot M."/>
            <person name="Henrissat B."/>
            <person name="Kuees U."/>
            <person name="Lucas S."/>
            <person name="Van de Peer Y."/>
            <person name="Podila G.K."/>
            <person name="Polle A."/>
            <person name="Pukkila P.J."/>
            <person name="Richardson P.M."/>
            <person name="Rouze P."/>
            <person name="Sanders I.R."/>
            <person name="Stajich J.E."/>
            <person name="Tunlid A."/>
            <person name="Tuskan G."/>
            <person name="Grigoriev I.V."/>
        </authorList>
    </citation>
    <scope>NUCLEOTIDE SEQUENCE [LARGE SCALE GENOMIC DNA]</scope>
    <source>
        <strain evidence="2">S238N-H82 / ATCC MYA-4686</strain>
    </source>
</reference>
<accession>B0CV14</accession>
<dbReference type="HOGENOM" id="CLU_3032738_0_0_1"/>
<organism evidence="2">
    <name type="scientific">Laccaria bicolor (strain S238N-H82 / ATCC MYA-4686)</name>
    <name type="common">Bicoloured deceiver</name>
    <name type="synonym">Laccaria laccata var. bicolor</name>
    <dbReference type="NCBI Taxonomy" id="486041"/>
    <lineage>
        <taxon>Eukaryota</taxon>
        <taxon>Fungi</taxon>
        <taxon>Dikarya</taxon>
        <taxon>Basidiomycota</taxon>
        <taxon>Agaricomycotina</taxon>
        <taxon>Agaricomycetes</taxon>
        <taxon>Agaricomycetidae</taxon>
        <taxon>Agaricales</taxon>
        <taxon>Agaricineae</taxon>
        <taxon>Hydnangiaceae</taxon>
        <taxon>Laccaria</taxon>
    </lineage>
</organism>
<evidence type="ECO:0000313" key="2">
    <source>
        <dbReference type="Proteomes" id="UP000001194"/>
    </source>
</evidence>